<proteinExistence type="predicted"/>
<dbReference type="Pfam" id="PF01832">
    <property type="entry name" value="Glucosaminidase"/>
    <property type="match status" value="1"/>
</dbReference>
<protein>
    <recommendedName>
        <fullName evidence="3">Mannosyl-glycoprotein endo-beta-N-acetylglucosamidase-like domain-containing protein</fullName>
    </recommendedName>
</protein>
<keyword evidence="1" id="KW-0378">Hydrolase</keyword>
<dbReference type="PANTHER" id="PTHR33308:SF9">
    <property type="entry name" value="PEPTIDOGLYCAN HYDROLASE FLGJ"/>
    <property type="match status" value="1"/>
</dbReference>
<sequence>MTAGPNIRINADVSGINKALDELRNKVQQATKPINGKAAIDTSAAKKGIEDLQKAVDTLHDSLSGSGESGIGAEGLQQLSAGFEDAVKEATELQQVVSKINGAGATAFGKSVAETRNLIREMEKARRLQAALKREGHDVSLGRAGEVETEFQRRLSLGGAGTRKLKRFGSLSGVMENWRDLSPLSEVDARREHRNLMRSLGFAALPAADGPGGGSDGGGRAGATGGGFWRGALGLNRGALASEGASIASSVSPMLGAGLRGGLIGMAAYGVTRAVGAVHQKIRSAEDESIGYSDLGRQMGATASDFQELRNAVRSASEGLGMAYSETANLARRYVGESGVDGMGAGSLRHELAGAAGFSRSLGLDPSRGVDLFATMRHNKVTSGDADNRRLALLLADAIGKAGVFSKADDVLAAVENFTQVATRSSFAPANVQGYIGGMAGLMGTLPGLDPSAAAGLLGKADAAIRSGGGPAARNFFLGMMMKDTPGMDATDIGFLNDGGAFGTAASAFGKNSAAYQMAAARGDKALQAKYESFARDGRTTNLDRILSGLEANSVGTQATKESVKGYFGYSDSEAAALMAAKARNGSISAALDGFSRYGIDPTKLATTSMRSLMSIEYGTHADRLKQAKYLQGLTGTQALKKEERAQLDSAVATPGADDGKLKGALVKLSATRDMEKNAGDQSRESLANIDNATSDLATKLIPLTASIRDAIAAVAKKFGYEDKFANSEGAKTELDKALGAIPNTDEAARINRLNAERDEVRKNPEKYTQDYRDHVEKAYTDEKAKAPRAVAAGANTASPDVTKPIVANKAEFLAKTRKGAEAAAAAINAEGYSTKAEWLQAQLGLETGWGAHVLPGTNNPGNIKVDRNWKGRRATFKVKEYDRATGQMKYVPQEFKVFDSLEEGIKDYGRLLKDRGQYLPVREARTAEQFASAMGRSGYATDPEYGAKLRRTIAGMPAQGDVQLPPGARAAASPSTPQSVQFHGTFSLKDQRTGRDLTDPLTFSHMAAPQPAGARR</sequence>
<dbReference type="RefSeq" id="WP_224000754.1">
    <property type="nucleotide sequence ID" value="NZ_CAJZAF010000005.1"/>
</dbReference>
<dbReference type="Gene3D" id="1.10.530.10">
    <property type="match status" value="1"/>
</dbReference>
<organism evidence="4 5">
    <name type="scientific">Cupriavidus pinatubonensis</name>
    <dbReference type="NCBI Taxonomy" id="248026"/>
    <lineage>
        <taxon>Bacteria</taxon>
        <taxon>Pseudomonadati</taxon>
        <taxon>Pseudomonadota</taxon>
        <taxon>Betaproteobacteria</taxon>
        <taxon>Burkholderiales</taxon>
        <taxon>Burkholderiaceae</taxon>
        <taxon>Cupriavidus</taxon>
    </lineage>
</organism>
<dbReference type="EMBL" id="CAJZAF010000005">
    <property type="protein sequence ID" value="CAG9168146.1"/>
    <property type="molecule type" value="Genomic_DNA"/>
</dbReference>
<feature type="domain" description="Mannosyl-glycoprotein endo-beta-N-acetylglucosamidase-like" evidence="3">
    <location>
        <begin position="801"/>
        <end position="962"/>
    </location>
</feature>
<reference evidence="4 5" key="1">
    <citation type="submission" date="2021-08" db="EMBL/GenBank/DDBJ databases">
        <authorList>
            <person name="Peeters C."/>
        </authorList>
    </citation>
    <scope>NUCLEOTIDE SEQUENCE [LARGE SCALE GENOMIC DNA]</scope>
    <source>
        <strain evidence="4 5">LMG 23994</strain>
    </source>
</reference>
<evidence type="ECO:0000256" key="2">
    <source>
        <dbReference type="SAM" id="MobiDB-lite"/>
    </source>
</evidence>
<dbReference type="SMART" id="SM00047">
    <property type="entry name" value="LYZ2"/>
    <property type="match status" value="1"/>
</dbReference>
<dbReference type="PANTHER" id="PTHR33308">
    <property type="entry name" value="PEPTIDOGLYCAN HYDROLASE FLGJ"/>
    <property type="match status" value="1"/>
</dbReference>
<evidence type="ECO:0000313" key="4">
    <source>
        <dbReference type="EMBL" id="CAG9168146.1"/>
    </source>
</evidence>
<comment type="caution">
    <text evidence="4">The sequence shown here is derived from an EMBL/GenBank/DDBJ whole genome shotgun (WGS) entry which is preliminary data.</text>
</comment>
<dbReference type="InterPro" id="IPR002901">
    <property type="entry name" value="MGlyc_endo_b_GlcNAc-like_dom"/>
</dbReference>
<evidence type="ECO:0000313" key="5">
    <source>
        <dbReference type="Proteomes" id="UP000701702"/>
    </source>
</evidence>
<feature type="region of interest" description="Disordered" evidence="2">
    <location>
        <begin position="967"/>
        <end position="1017"/>
    </location>
</feature>
<name>A0ABM8WL98_9BURK</name>
<feature type="compositionally biased region" description="Basic and acidic residues" evidence="2">
    <location>
        <begin position="990"/>
        <end position="999"/>
    </location>
</feature>
<evidence type="ECO:0000256" key="1">
    <source>
        <dbReference type="ARBA" id="ARBA00022801"/>
    </source>
</evidence>
<evidence type="ECO:0000259" key="3">
    <source>
        <dbReference type="SMART" id="SM00047"/>
    </source>
</evidence>
<dbReference type="InterPro" id="IPR051056">
    <property type="entry name" value="Glycosyl_Hydrolase_73"/>
</dbReference>
<dbReference type="Gene3D" id="2.10.70.40">
    <property type="entry name" value="peptidoglycan hydrolase"/>
    <property type="match status" value="1"/>
</dbReference>
<accession>A0ABM8WL98</accession>
<gene>
    <name evidence="4" type="ORF">LMG23994_01320</name>
</gene>
<keyword evidence="5" id="KW-1185">Reference proteome</keyword>
<dbReference type="Proteomes" id="UP000701702">
    <property type="component" value="Unassembled WGS sequence"/>
</dbReference>
<feature type="compositionally biased region" description="Polar residues" evidence="2">
    <location>
        <begin position="974"/>
        <end position="985"/>
    </location>
</feature>